<dbReference type="PANTHER" id="PTHR39426:SF1">
    <property type="entry name" value="HOMOLOGY TO DEATH-ON-CURING PROTEIN OF PHAGE P1"/>
    <property type="match status" value="1"/>
</dbReference>
<gene>
    <name evidence="2" type="ORF">MNBD_GAMMA21-1121</name>
</gene>
<dbReference type="InterPro" id="IPR053737">
    <property type="entry name" value="Type_II_TA_Toxin"/>
</dbReference>
<dbReference type="GO" id="GO:0016301">
    <property type="term" value="F:kinase activity"/>
    <property type="evidence" value="ECO:0007669"/>
    <property type="project" value="InterPro"/>
</dbReference>
<dbReference type="InterPro" id="IPR036597">
    <property type="entry name" value="Fido-like_dom_sf"/>
</dbReference>
<dbReference type="Pfam" id="PF02661">
    <property type="entry name" value="Fic"/>
    <property type="match status" value="1"/>
</dbReference>
<dbReference type="PANTHER" id="PTHR39426">
    <property type="entry name" value="HOMOLOGY TO DEATH-ON-CURING PROTEIN OF PHAGE P1"/>
    <property type="match status" value="1"/>
</dbReference>
<dbReference type="InterPro" id="IPR003812">
    <property type="entry name" value="Fido"/>
</dbReference>
<dbReference type="EMBL" id="UOFR01000080">
    <property type="protein sequence ID" value="VAX00991.1"/>
    <property type="molecule type" value="Genomic_DNA"/>
</dbReference>
<evidence type="ECO:0000313" key="2">
    <source>
        <dbReference type="EMBL" id="VAX00991.1"/>
    </source>
</evidence>
<organism evidence="2">
    <name type="scientific">hydrothermal vent metagenome</name>
    <dbReference type="NCBI Taxonomy" id="652676"/>
    <lineage>
        <taxon>unclassified sequences</taxon>
        <taxon>metagenomes</taxon>
        <taxon>ecological metagenomes</taxon>
    </lineage>
</organism>
<evidence type="ECO:0000259" key="1">
    <source>
        <dbReference type="PROSITE" id="PS51459"/>
    </source>
</evidence>
<dbReference type="AlphaFoldDB" id="A0A3B1AH47"/>
<accession>A0A3B1AH47</accession>
<name>A0A3B1AH47_9ZZZZ</name>
<dbReference type="PIRSF" id="PIRSF018297">
    <property type="entry name" value="Doc"/>
    <property type="match status" value="1"/>
</dbReference>
<reference evidence="2" key="1">
    <citation type="submission" date="2018-06" db="EMBL/GenBank/DDBJ databases">
        <authorList>
            <person name="Zhirakovskaya E."/>
        </authorList>
    </citation>
    <scope>NUCLEOTIDE SEQUENCE</scope>
</reference>
<dbReference type="SUPFAM" id="SSF140931">
    <property type="entry name" value="Fic-like"/>
    <property type="match status" value="1"/>
</dbReference>
<sequence>MPGKSVQFLSLDEALVIHERLIEVFGGPVGVRDMGMLESALFRPQTGYYEDIYQMSAALFESLIMNHPFVDGNKRAAFFVTDTFLRLNGYKIEVDSKSAHAFIIGLLESHNVEFATLLDWIKNHTKNQGS</sequence>
<dbReference type="InterPro" id="IPR006440">
    <property type="entry name" value="Doc"/>
</dbReference>
<proteinExistence type="predicted"/>
<feature type="domain" description="Fido" evidence="1">
    <location>
        <begin position="9"/>
        <end position="123"/>
    </location>
</feature>
<protein>
    <submittedName>
        <fullName evidence="2">Death on curing protein, Doc toxin</fullName>
    </submittedName>
</protein>
<dbReference type="Gene3D" id="1.20.120.1870">
    <property type="entry name" value="Fic/DOC protein, Fido domain"/>
    <property type="match status" value="1"/>
</dbReference>
<dbReference type="PROSITE" id="PS51459">
    <property type="entry name" value="FIDO"/>
    <property type="match status" value="1"/>
</dbReference>
<dbReference type="NCBIfam" id="TIGR01550">
    <property type="entry name" value="DOC_P1"/>
    <property type="match status" value="1"/>
</dbReference>